<dbReference type="AlphaFoldDB" id="A0A834TV13"/>
<organism evidence="8 9">
    <name type="scientific">Senna tora</name>
    <dbReference type="NCBI Taxonomy" id="362788"/>
    <lineage>
        <taxon>Eukaryota</taxon>
        <taxon>Viridiplantae</taxon>
        <taxon>Streptophyta</taxon>
        <taxon>Embryophyta</taxon>
        <taxon>Tracheophyta</taxon>
        <taxon>Spermatophyta</taxon>
        <taxon>Magnoliopsida</taxon>
        <taxon>eudicotyledons</taxon>
        <taxon>Gunneridae</taxon>
        <taxon>Pentapetalae</taxon>
        <taxon>rosids</taxon>
        <taxon>fabids</taxon>
        <taxon>Fabales</taxon>
        <taxon>Fabaceae</taxon>
        <taxon>Caesalpinioideae</taxon>
        <taxon>Cassia clade</taxon>
        <taxon>Senna</taxon>
    </lineage>
</organism>
<comment type="domain">
    <text evidence="7">A pair of annexin repeats may form one binding site for calcium and phospholipid.</text>
</comment>
<dbReference type="Proteomes" id="UP000634136">
    <property type="component" value="Unassembled WGS sequence"/>
</dbReference>
<dbReference type="GO" id="GO:0001786">
    <property type="term" value="F:phosphatidylserine binding"/>
    <property type="evidence" value="ECO:0007669"/>
    <property type="project" value="TreeGrafter"/>
</dbReference>
<dbReference type="GO" id="GO:0005737">
    <property type="term" value="C:cytoplasm"/>
    <property type="evidence" value="ECO:0007669"/>
    <property type="project" value="TreeGrafter"/>
</dbReference>
<dbReference type="InterPro" id="IPR018252">
    <property type="entry name" value="Annexin_repeat_CS"/>
</dbReference>
<feature type="binding site" evidence="6">
    <location>
        <position position="294"/>
    </location>
    <ligand>
        <name>Ca(2+)</name>
        <dbReference type="ChEBI" id="CHEBI:29108"/>
        <label>1</label>
    </ligand>
</feature>
<dbReference type="PRINTS" id="PR00196">
    <property type="entry name" value="ANNEXIN"/>
</dbReference>
<evidence type="ECO:0000256" key="5">
    <source>
        <dbReference type="ARBA" id="ARBA00023302"/>
    </source>
</evidence>
<dbReference type="FunFam" id="1.10.220.10:FF:000008">
    <property type="entry name" value="Annexin"/>
    <property type="match status" value="1"/>
</dbReference>
<dbReference type="Gene3D" id="1.10.220.10">
    <property type="entry name" value="Annexin"/>
    <property type="match status" value="4"/>
</dbReference>
<keyword evidence="4 7" id="KW-0041">Annexin</keyword>
<comment type="caution">
    <text evidence="8">The sequence shown here is derived from an EMBL/GenBank/DDBJ whole genome shotgun (WGS) entry which is preliminary data.</text>
</comment>
<evidence type="ECO:0000256" key="7">
    <source>
        <dbReference type="RuleBase" id="RU003540"/>
    </source>
</evidence>
<dbReference type="GO" id="GO:0009409">
    <property type="term" value="P:response to cold"/>
    <property type="evidence" value="ECO:0007669"/>
    <property type="project" value="TreeGrafter"/>
</dbReference>
<evidence type="ECO:0000313" key="8">
    <source>
        <dbReference type="EMBL" id="KAF7824699.1"/>
    </source>
</evidence>
<dbReference type="PROSITE" id="PS51897">
    <property type="entry name" value="ANNEXIN_2"/>
    <property type="match status" value="4"/>
</dbReference>
<evidence type="ECO:0000313" key="9">
    <source>
        <dbReference type="Proteomes" id="UP000634136"/>
    </source>
</evidence>
<feature type="binding site" evidence="6">
    <location>
        <position position="67"/>
    </location>
    <ligand>
        <name>Ca(2+)</name>
        <dbReference type="ChEBI" id="CHEBI:29108"/>
        <label>1</label>
    </ligand>
</feature>
<dbReference type="GO" id="GO:0009408">
    <property type="term" value="P:response to heat"/>
    <property type="evidence" value="ECO:0007669"/>
    <property type="project" value="TreeGrafter"/>
</dbReference>
<feature type="binding site" evidence="6">
    <location>
        <position position="297"/>
    </location>
    <ligand>
        <name>Ca(2+)</name>
        <dbReference type="ChEBI" id="CHEBI:29108"/>
        <label>2</label>
    </ligand>
</feature>
<keyword evidence="3 6" id="KW-0106">Calcium</keyword>
<accession>A0A834TV13</accession>
<dbReference type="Pfam" id="PF00191">
    <property type="entry name" value="Annexin"/>
    <property type="match status" value="4"/>
</dbReference>
<feature type="binding site" evidence="6">
    <location>
        <position position="296"/>
    </location>
    <ligand>
        <name>Ca(2+)</name>
        <dbReference type="ChEBI" id="CHEBI:29108"/>
        <label>1</label>
    </ligand>
</feature>
<keyword evidence="1 6" id="KW-0479">Metal-binding</keyword>
<dbReference type="InterPro" id="IPR037104">
    <property type="entry name" value="Annexin_sf"/>
</dbReference>
<evidence type="ECO:0000256" key="2">
    <source>
        <dbReference type="ARBA" id="ARBA00022737"/>
    </source>
</evidence>
<dbReference type="GO" id="GO:0009651">
    <property type="term" value="P:response to salt stress"/>
    <property type="evidence" value="ECO:0007669"/>
    <property type="project" value="TreeGrafter"/>
</dbReference>
<comment type="similarity">
    <text evidence="7">Belongs to the annexin family.</text>
</comment>
<feature type="binding site" evidence="6">
    <location>
        <position position="25"/>
    </location>
    <ligand>
        <name>Ca(2+)</name>
        <dbReference type="ChEBI" id="CHEBI:29108"/>
        <label>1</label>
    </ligand>
</feature>
<evidence type="ECO:0000256" key="3">
    <source>
        <dbReference type="ARBA" id="ARBA00022837"/>
    </source>
</evidence>
<keyword evidence="9" id="KW-1185">Reference proteome</keyword>
<dbReference type="InterPro" id="IPR009118">
    <property type="entry name" value="AnnexinD_plant"/>
</dbReference>
<proteinExistence type="inferred from homology"/>
<dbReference type="FunFam" id="1.10.220.10:FF:000006">
    <property type="entry name" value="Annexin"/>
    <property type="match status" value="1"/>
</dbReference>
<name>A0A834TV13_9FABA</name>
<dbReference type="InterPro" id="IPR001464">
    <property type="entry name" value="Annexin"/>
</dbReference>
<evidence type="ECO:0000256" key="4">
    <source>
        <dbReference type="ARBA" id="ARBA00023216"/>
    </source>
</evidence>
<dbReference type="GO" id="GO:0005886">
    <property type="term" value="C:plasma membrane"/>
    <property type="evidence" value="ECO:0007669"/>
    <property type="project" value="TreeGrafter"/>
</dbReference>
<feature type="binding site" evidence="6">
    <location>
        <position position="27"/>
    </location>
    <ligand>
        <name>Ca(2+)</name>
        <dbReference type="ChEBI" id="CHEBI:29108"/>
        <label>1</label>
    </ligand>
</feature>
<gene>
    <name evidence="8" type="ORF">G2W53_022843</name>
</gene>
<dbReference type="GO" id="GO:0005509">
    <property type="term" value="F:calcium ion binding"/>
    <property type="evidence" value="ECO:0007669"/>
    <property type="project" value="InterPro"/>
</dbReference>
<dbReference type="PANTHER" id="PTHR10502">
    <property type="entry name" value="ANNEXIN"/>
    <property type="match status" value="1"/>
</dbReference>
<dbReference type="GO" id="GO:0005544">
    <property type="term" value="F:calcium-dependent phospholipid binding"/>
    <property type="evidence" value="ECO:0007669"/>
    <property type="project" value="UniProtKB-KW"/>
</dbReference>
<evidence type="ECO:0000256" key="1">
    <source>
        <dbReference type="ARBA" id="ARBA00022723"/>
    </source>
</evidence>
<sequence>MASLIAPLNHSPHEDAEYLQKAVKGWGTDENSIITILGRRSCSQRQEIRKAYEQKFQEDLIQRIQSEISGDFERALSRWILEAADRNAVIANEAIKKGKDYQVIVEVASVNSPEQVLAMRRAYHNRYKHSLEEDVASQTSSHLRHLLVGLVSSYRYDGNEINESLAKSEADILHEAIKNKNGDMEEAIRILCTRSKTQLLATFNKYRELHGTSITKKLLNEASNDLEKALHTTIRCINDPMKYYEKVLRKAMLGMGTDEDDVTRVIVTRAEIDLKHIKDLYYNKNSSNLDDDVAKETSGDYLNFLLALLGKQDQ</sequence>
<dbReference type="FunFam" id="1.10.220.10:FF:000009">
    <property type="entry name" value="Annexin"/>
    <property type="match status" value="1"/>
</dbReference>
<dbReference type="PRINTS" id="PR01814">
    <property type="entry name" value="ANNEXINPLANT"/>
</dbReference>
<dbReference type="OrthoDB" id="37886at2759"/>
<protein>
    <recommendedName>
        <fullName evidence="7">Annexin</fullName>
    </recommendedName>
</protein>
<dbReference type="PANTHER" id="PTHR10502:SF204">
    <property type="entry name" value="ANNEXIN"/>
    <property type="match status" value="1"/>
</dbReference>
<keyword evidence="2 7" id="KW-0677">Repeat</keyword>
<dbReference type="EMBL" id="JAAIUW010000007">
    <property type="protein sequence ID" value="KAF7824699.1"/>
    <property type="molecule type" value="Genomic_DNA"/>
</dbReference>
<dbReference type="InterPro" id="IPR018502">
    <property type="entry name" value="Annexin_repeat"/>
</dbReference>
<feature type="binding site" evidence="6">
    <location>
        <position position="256"/>
    </location>
    <ligand>
        <name>Ca(2+)</name>
        <dbReference type="ChEBI" id="CHEBI:29108"/>
        <label>1</label>
    </ligand>
</feature>
<dbReference type="GO" id="GO:0009414">
    <property type="term" value="P:response to water deprivation"/>
    <property type="evidence" value="ECO:0007669"/>
    <property type="project" value="TreeGrafter"/>
</dbReference>
<keyword evidence="5 7" id="KW-0111">Calcium/phospholipid-binding</keyword>
<evidence type="ECO:0000256" key="6">
    <source>
        <dbReference type="PIRSR" id="PIRSR609118-1"/>
    </source>
</evidence>
<dbReference type="SMART" id="SM00335">
    <property type="entry name" value="ANX"/>
    <property type="match status" value="4"/>
</dbReference>
<dbReference type="SUPFAM" id="SSF47874">
    <property type="entry name" value="Annexin"/>
    <property type="match status" value="1"/>
</dbReference>
<reference evidence="8" key="1">
    <citation type="submission" date="2020-09" db="EMBL/GenBank/DDBJ databases">
        <title>Genome-Enabled Discovery of Anthraquinone Biosynthesis in Senna tora.</title>
        <authorList>
            <person name="Kang S.-H."/>
            <person name="Pandey R.P."/>
            <person name="Lee C.-M."/>
            <person name="Sim J.-S."/>
            <person name="Jeong J.-T."/>
            <person name="Choi B.-S."/>
            <person name="Jung M."/>
            <person name="Ginzburg D."/>
            <person name="Zhao K."/>
            <person name="Won S.Y."/>
            <person name="Oh T.-J."/>
            <person name="Yu Y."/>
            <person name="Kim N.-H."/>
            <person name="Lee O.R."/>
            <person name="Lee T.-H."/>
            <person name="Bashyal P."/>
            <person name="Kim T.-S."/>
            <person name="Lee W.-H."/>
            <person name="Kawkins C."/>
            <person name="Kim C.-K."/>
            <person name="Kim J.S."/>
            <person name="Ahn B.O."/>
            <person name="Rhee S.Y."/>
            <person name="Sohng J.K."/>
        </authorList>
    </citation>
    <scope>NUCLEOTIDE SEQUENCE</scope>
    <source>
        <tissue evidence="8">Leaf</tissue>
    </source>
</reference>
<dbReference type="PROSITE" id="PS00223">
    <property type="entry name" value="ANNEXIN_1"/>
    <property type="match status" value="1"/>
</dbReference>
<dbReference type="FunFam" id="1.10.220.10:FF:000001">
    <property type="entry name" value="Annexin"/>
    <property type="match status" value="1"/>
</dbReference>